<dbReference type="Proteomes" id="UP000193346">
    <property type="component" value="Unassembled WGS sequence"/>
</dbReference>
<accession>A0ABX3WHL8</accession>
<dbReference type="InterPro" id="IPR036397">
    <property type="entry name" value="RNaseH_sf"/>
</dbReference>
<gene>
    <name evidence="2" type="ORF">BV913_12610</name>
</gene>
<feature type="non-terminal residue" evidence="2">
    <location>
        <position position="132"/>
    </location>
</feature>
<protein>
    <submittedName>
        <fullName evidence="2">Transposase</fullName>
    </submittedName>
</protein>
<evidence type="ECO:0000313" key="3">
    <source>
        <dbReference type="Proteomes" id="UP000193346"/>
    </source>
</evidence>
<name>A0ABX3WHL8_9NEIS</name>
<sequence length="132" mass="14631">MTDVTGLKCTDGKLYLSPILDVLNREIVAQSLSRRANGDMVTQMRDNAYGRLKGATPLPHSYQGVLYRTGAYRAKLAENGIVHSMSRKGNCRDNATMESFFGTLRTESCYEEGGLSVGGLTTVINYFILYYN</sequence>
<dbReference type="PROSITE" id="PS50994">
    <property type="entry name" value="INTEGRASE"/>
    <property type="match status" value="1"/>
</dbReference>
<comment type="caution">
    <text evidence="2">The sequence shown here is derived from an EMBL/GenBank/DDBJ whole genome shotgun (WGS) entry which is preliminary data.</text>
</comment>
<dbReference type="PANTHER" id="PTHR46889:SF4">
    <property type="entry name" value="TRANSPOSASE INSO FOR INSERTION SEQUENCE ELEMENT IS911B-RELATED"/>
    <property type="match status" value="1"/>
</dbReference>
<organism evidence="2 3">
    <name type="scientific">Neisseria dumasiana</name>
    <dbReference type="NCBI Taxonomy" id="1931275"/>
    <lineage>
        <taxon>Bacteria</taxon>
        <taxon>Pseudomonadati</taxon>
        <taxon>Pseudomonadota</taxon>
        <taxon>Betaproteobacteria</taxon>
        <taxon>Neisseriales</taxon>
        <taxon>Neisseriaceae</taxon>
        <taxon>Neisseria</taxon>
    </lineage>
</organism>
<dbReference type="PANTHER" id="PTHR46889">
    <property type="entry name" value="TRANSPOSASE INSF FOR INSERTION SEQUENCE IS3B-RELATED"/>
    <property type="match status" value="1"/>
</dbReference>
<dbReference type="Pfam" id="PF00665">
    <property type="entry name" value="rve"/>
    <property type="match status" value="1"/>
</dbReference>
<dbReference type="SUPFAM" id="SSF53098">
    <property type="entry name" value="Ribonuclease H-like"/>
    <property type="match status" value="1"/>
</dbReference>
<evidence type="ECO:0000259" key="1">
    <source>
        <dbReference type="PROSITE" id="PS50994"/>
    </source>
</evidence>
<evidence type="ECO:0000313" key="2">
    <source>
        <dbReference type="EMBL" id="OSI19794.1"/>
    </source>
</evidence>
<dbReference type="InterPro" id="IPR012337">
    <property type="entry name" value="RNaseH-like_sf"/>
</dbReference>
<dbReference type="Gene3D" id="3.30.420.10">
    <property type="entry name" value="Ribonuclease H-like superfamily/Ribonuclease H"/>
    <property type="match status" value="1"/>
</dbReference>
<keyword evidence="3" id="KW-1185">Reference proteome</keyword>
<feature type="domain" description="Integrase catalytic" evidence="1">
    <location>
        <begin position="1"/>
        <end position="132"/>
    </location>
</feature>
<dbReference type="EMBL" id="MTAC01000100">
    <property type="protein sequence ID" value="OSI19794.1"/>
    <property type="molecule type" value="Genomic_DNA"/>
</dbReference>
<proteinExistence type="predicted"/>
<dbReference type="InterPro" id="IPR001584">
    <property type="entry name" value="Integrase_cat-core"/>
</dbReference>
<dbReference type="InterPro" id="IPR050900">
    <property type="entry name" value="Transposase_IS3/IS150/IS904"/>
</dbReference>
<reference evidence="2 3" key="1">
    <citation type="submission" date="2017-01" db="EMBL/GenBank/DDBJ databases">
        <authorList>
            <person name="Wolfgang W.J."/>
            <person name="Cole J."/>
            <person name="Wroblewski D."/>
            <person name="Mcginnis J."/>
            <person name="Musser K.A."/>
        </authorList>
    </citation>
    <scope>NUCLEOTIDE SEQUENCE [LARGE SCALE GENOMIC DNA]</scope>
    <source>
        <strain evidence="2 3">93087</strain>
    </source>
</reference>